<dbReference type="EMBL" id="VBOS01000269">
    <property type="protein sequence ID" value="TMQ54474.1"/>
    <property type="molecule type" value="Genomic_DNA"/>
</dbReference>
<dbReference type="Pfam" id="PF05711">
    <property type="entry name" value="TylF"/>
    <property type="match status" value="1"/>
</dbReference>
<dbReference type="Proteomes" id="UP000317716">
    <property type="component" value="Unassembled WGS sequence"/>
</dbReference>
<accession>A0A538ST66</accession>
<comment type="caution">
    <text evidence="1">The sequence shown here is derived from an EMBL/GenBank/DDBJ whole genome shotgun (WGS) entry which is preliminary data.</text>
</comment>
<gene>
    <name evidence="1" type="ORF">E6K72_07795</name>
</gene>
<evidence type="ECO:0008006" key="3">
    <source>
        <dbReference type="Google" id="ProtNLM"/>
    </source>
</evidence>
<dbReference type="PANTHER" id="PTHR40036">
    <property type="entry name" value="MACROCIN O-METHYLTRANSFERASE"/>
    <property type="match status" value="1"/>
</dbReference>
<dbReference type="PANTHER" id="PTHR40036:SF1">
    <property type="entry name" value="MACROCIN O-METHYLTRANSFERASE"/>
    <property type="match status" value="1"/>
</dbReference>
<dbReference type="AlphaFoldDB" id="A0A538ST66"/>
<dbReference type="SUPFAM" id="SSF53335">
    <property type="entry name" value="S-adenosyl-L-methionine-dependent methyltransferases"/>
    <property type="match status" value="1"/>
</dbReference>
<protein>
    <recommendedName>
        <fullName evidence="3">Macrocin O-methyltransferase</fullName>
    </recommendedName>
</protein>
<name>A0A538ST66_UNCEI</name>
<evidence type="ECO:0000313" key="1">
    <source>
        <dbReference type="EMBL" id="TMQ54474.1"/>
    </source>
</evidence>
<dbReference type="InterPro" id="IPR029063">
    <property type="entry name" value="SAM-dependent_MTases_sf"/>
</dbReference>
<sequence>MDPRPSEDFAAFVSARQSSARSTAAMRAPEPALHAVEGGLSTATSSRRGPWSRLVEAAIDVGAGVAYRLLRQPPDLLLKRLGVATPRRRTDFDTLARIVRTMDAIPGAVLECGTHYGATLLGMAHILRGRGTPARLYGLDSFEGLPEPSPEDAFEDGTMHPWVRKGALNEASFEELAARIRRMGFSDRITVIKGFFEDTLPALASERFSLVHVDCDLYDSYITCLEFAYPRMLPGGYMVFDDYGSPVYVGAQRAVDEFFAGKPERIQYFPDSAGRRYFVLMGGGLAPGAQDAT</sequence>
<reference evidence="1 2" key="1">
    <citation type="journal article" date="2019" name="Nat. Microbiol.">
        <title>Mediterranean grassland soil C-N compound turnover is dependent on rainfall and depth, and is mediated by genomically divergent microorganisms.</title>
        <authorList>
            <person name="Diamond S."/>
            <person name="Andeer P.F."/>
            <person name="Li Z."/>
            <person name="Crits-Christoph A."/>
            <person name="Burstein D."/>
            <person name="Anantharaman K."/>
            <person name="Lane K.R."/>
            <person name="Thomas B.C."/>
            <person name="Pan C."/>
            <person name="Northen T.R."/>
            <person name="Banfield J.F."/>
        </authorList>
    </citation>
    <scope>NUCLEOTIDE SEQUENCE [LARGE SCALE GENOMIC DNA]</scope>
    <source>
        <strain evidence="1">WS_2</strain>
    </source>
</reference>
<feature type="non-terminal residue" evidence="1">
    <location>
        <position position="293"/>
    </location>
</feature>
<dbReference type="InterPro" id="IPR008884">
    <property type="entry name" value="TylF_MeTrfase"/>
</dbReference>
<proteinExistence type="predicted"/>
<dbReference type="Gene3D" id="3.40.50.150">
    <property type="entry name" value="Vaccinia Virus protein VP39"/>
    <property type="match status" value="1"/>
</dbReference>
<organism evidence="1 2">
    <name type="scientific">Eiseniibacteriota bacterium</name>
    <dbReference type="NCBI Taxonomy" id="2212470"/>
    <lineage>
        <taxon>Bacteria</taxon>
        <taxon>Candidatus Eiseniibacteriota</taxon>
    </lineage>
</organism>
<evidence type="ECO:0000313" key="2">
    <source>
        <dbReference type="Proteomes" id="UP000317716"/>
    </source>
</evidence>